<keyword evidence="2" id="KW-1185">Reference proteome</keyword>
<reference evidence="1" key="1">
    <citation type="submission" date="2020-04" db="EMBL/GenBank/DDBJ databases">
        <authorList>
            <person name="Alioto T."/>
            <person name="Alioto T."/>
            <person name="Gomez Garrido J."/>
        </authorList>
    </citation>
    <scope>NUCLEOTIDE SEQUENCE</scope>
    <source>
        <strain evidence="1">A484AB</strain>
    </source>
</reference>
<accession>A0A6S7KJ82</accession>
<protein>
    <submittedName>
        <fullName evidence="1">Uncharacterized protein</fullName>
    </submittedName>
</protein>
<gene>
    <name evidence="1" type="ORF">PACLA_8A051493</name>
</gene>
<evidence type="ECO:0000313" key="1">
    <source>
        <dbReference type="EMBL" id="CAB4042904.1"/>
    </source>
</evidence>
<dbReference type="OrthoDB" id="2717295at2759"/>
<evidence type="ECO:0000313" key="2">
    <source>
        <dbReference type="Proteomes" id="UP001152795"/>
    </source>
</evidence>
<dbReference type="EMBL" id="CACRXK020031085">
    <property type="protein sequence ID" value="CAB4042904.1"/>
    <property type="molecule type" value="Genomic_DNA"/>
</dbReference>
<dbReference type="InterPro" id="IPR000477">
    <property type="entry name" value="RT_dom"/>
</dbReference>
<feature type="non-terminal residue" evidence="1">
    <location>
        <position position="300"/>
    </location>
</feature>
<dbReference type="AlphaFoldDB" id="A0A6S7KJ82"/>
<dbReference type="Pfam" id="PF00078">
    <property type="entry name" value="RVT_1"/>
    <property type="match status" value="1"/>
</dbReference>
<dbReference type="Proteomes" id="UP001152795">
    <property type="component" value="Unassembled WGS sequence"/>
</dbReference>
<name>A0A6S7KJ82_PARCT</name>
<dbReference type="PROSITE" id="PS50878">
    <property type="entry name" value="RT_POL"/>
    <property type="match status" value="1"/>
</dbReference>
<proteinExistence type="predicted"/>
<dbReference type="PANTHER" id="PTHR19446">
    <property type="entry name" value="REVERSE TRANSCRIPTASES"/>
    <property type="match status" value="1"/>
</dbReference>
<sequence length="300" mass="33258">RLLEDEQEEACAIGTQVGTWGSMYNLEQLIDKPTRITENSISSGVLHVNLSDHSLIYCVVKAGVRRAPGRVIEYRSYKTYSKPSFLVDLVHVNFDRIDEEQDIKVAPIEETVGLDKISARLLKDSSSVVTPILTKLFNRSLTSSTFPSTWKSGKVTALFKSGDQSNASNYKPITILPTISKVLEKAVDSQVYRYLIDNKILTPRQFGFRPKLSTEIALAHFTDTILANMDKGLVTGAVFLDLAKAFDTVDHSLLFEKLASSGLSNDSVNWIKSYLSNRNQLTALANTVSSFKHVPVGVPQ</sequence>
<feature type="non-terminal residue" evidence="1">
    <location>
        <position position="1"/>
    </location>
</feature>
<organism evidence="1 2">
    <name type="scientific">Paramuricea clavata</name>
    <name type="common">Red gorgonian</name>
    <name type="synonym">Violescent sea-whip</name>
    <dbReference type="NCBI Taxonomy" id="317549"/>
    <lineage>
        <taxon>Eukaryota</taxon>
        <taxon>Metazoa</taxon>
        <taxon>Cnidaria</taxon>
        <taxon>Anthozoa</taxon>
        <taxon>Octocorallia</taxon>
        <taxon>Malacalcyonacea</taxon>
        <taxon>Plexauridae</taxon>
        <taxon>Paramuricea</taxon>
    </lineage>
</organism>
<comment type="caution">
    <text evidence="1">The sequence shown here is derived from an EMBL/GenBank/DDBJ whole genome shotgun (WGS) entry which is preliminary data.</text>
</comment>